<evidence type="ECO:0000313" key="2">
    <source>
        <dbReference type="EMBL" id="MBK9716899.1"/>
    </source>
</evidence>
<sequence length="1345" mass="150575">MRISKKIYLISILFCLLNILKAQNSNCTYKNDDTSKCYIKQIFKKPKIILEKKWESTETTPTEQVPLIADMDGDCIPEIMISGINNFDDKDLDTFSFHFIDSRKGISKHKFDCFDFMSENITPLIADVDNDGIKDIIYSSYEGSPFPQGFIVCYEYSGRVKWLSDQYFYNSNYDPGAPSFGIADFNQDGKPEIYCNNRIFNGQTGVLLAEGGLNGVGSNYTIGALTHQVSVAAQLDGDYSDLELAAGFSIYKIKINNLNGIVGNTMNPFNIQVEGKYLDGKTAVADINMDGQLDVIVSYGDNDINSRLYVYTLEKGLPKLITNNFIPGKDIANGCPSIADIDGNGIPNILVSKQNWIHDFEFDGTNSLKLLWSLKVQDTFAYTGISTFDLNGDGIQEIFYRDHHFIYVIDGSSIPPQIIDKKACIGGTFQEYPVIADIDNTGQAKICTICRTFYDSAFYGRLTIFGSPDTLPGWAPARPIWNQYAYNPLYINDDLTVPQNPKNQATYMNGKYNNFMQQESLLDSNGMFKKPAASLTGQIKCINYDPLTNEYIVVFDLYNRKDASNQADSNLAVSFYNGDPTSSGTLIGIYYTLKTIFAGDSLLNLEYRFSSSNLKDLFMVVNTIRNGSGVFDDKDFTQAECDYTDNISRTLELPKLDSIQAKICKGASFQFLDTTLQDPGIYYRKLSTINGCDSLIYILNLSTVDTIYIKQSVAACDVYSWNNKLITQSGIYVFDTLNQFGCDSIISLDLIINKSSVNKTQHTACDSYTWNGQTYDKSGFYTFQTMNQAGCDSTINLEIIIHKSDTTNITIETCDTYVWNGRTYIQSGIYTLDTMNQNGCDSSLTLDLSINSIIQMSTSQSTCDSLIWNGITYTQSGIYKDTTQSSKGCDSITILQLIISKSNQSLTTQTSCNSYSWNGTTYTKSGTYTFATQNAAGCDSIATLQLTINPSTNSTININTCDSLIWNKIIYKQSGTYKYTTLNGSGCDSIATLNLIIHPSNHIRIQQTACNSYTWNGTTYTQSGSYNYQTINSKGCDSITTLDLNIIPSSIKDTSITICDSITFLNKTLNANGNYTFTLQNTLGCDSVINLNLNINSQHYRSNVSTCGSYQWSVNGISYDSSGIYESKYTNHSSCDSIYQLDLTIHKNYEIKEKAEVCKEYLWPVNKVLYTQSGDYIYPLKTNHGCDSIIKLNLLVNSEFQHADTVTTTDAYTWPINQKTYPTSGTYKEIYTTKEGCDSIHLLLLSINKDVSIYYPNIIHPGGLNSFFTIYVYGASATIKTLSIYDRWGERIWQKQNFPPNELQQGWDGKYKDQDVMPGVYVWHAEIELKDGSVITEKGDVTMVR</sequence>
<protein>
    <submittedName>
        <fullName evidence="2">VCBS repeat-containing protein</fullName>
    </submittedName>
</protein>
<dbReference type="Proteomes" id="UP000808349">
    <property type="component" value="Unassembled WGS sequence"/>
</dbReference>
<dbReference type="InterPro" id="IPR028994">
    <property type="entry name" value="Integrin_alpha_N"/>
</dbReference>
<evidence type="ECO:0000256" key="1">
    <source>
        <dbReference type="SAM" id="SignalP"/>
    </source>
</evidence>
<name>A0A9D7S8W8_9BACT</name>
<proteinExistence type="predicted"/>
<accession>A0A9D7S8W8</accession>
<dbReference type="SUPFAM" id="SSF69318">
    <property type="entry name" value="Integrin alpha N-terminal domain"/>
    <property type="match status" value="1"/>
</dbReference>
<evidence type="ECO:0000313" key="3">
    <source>
        <dbReference type="Proteomes" id="UP000808349"/>
    </source>
</evidence>
<gene>
    <name evidence="2" type="ORF">IPO85_05175</name>
</gene>
<dbReference type="Pfam" id="PF13585">
    <property type="entry name" value="CHU_C"/>
    <property type="match status" value="1"/>
</dbReference>
<feature type="chain" id="PRO_5039556377" evidence="1">
    <location>
        <begin position="25"/>
        <end position="1345"/>
    </location>
</feature>
<reference evidence="2 3" key="1">
    <citation type="submission" date="2020-10" db="EMBL/GenBank/DDBJ databases">
        <title>Connecting structure to function with the recovery of over 1000 high-quality activated sludge metagenome-assembled genomes encoding full-length rRNA genes using long-read sequencing.</title>
        <authorList>
            <person name="Singleton C.M."/>
            <person name="Petriglieri F."/>
            <person name="Kristensen J.M."/>
            <person name="Kirkegaard R.H."/>
            <person name="Michaelsen T.Y."/>
            <person name="Andersen M.H."/>
            <person name="Karst S.M."/>
            <person name="Dueholm M.S."/>
            <person name="Nielsen P.H."/>
            <person name="Albertsen M."/>
        </authorList>
    </citation>
    <scope>NUCLEOTIDE SEQUENCE [LARGE SCALE GENOMIC DNA]</scope>
    <source>
        <strain evidence="2">Ribe_18-Q3-R11-54_BAT3C.373</strain>
    </source>
</reference>
<dbReference type="EMBL" id="JADKFW010000004">
    <property type="protein sequence ID" value="MBK9716899.1"/>
    <property type="molecule type" value="Genomic_DNA"/>
</dbReference>
<feature type="signal peptide" evidence="1">
    <location>
        <begin position="1"/>
        <end position="24"/>
    </location>
</feature>
<keyword evidence="1" id="KW-0732">Signal</keyword>
<dbReference type="PANTHER" id="PTHR46580:SF4">
    <property type="entry name" value="ATP_GTP-BINDING PROTEIN"/>
    <property type="match status" value="1"/>
</dbReference>
<organism evidence="2 3">
    <name type="scientific">Candidatus Defluviibacterium haderslevense</name>
    <dbReference type="NCBI Taxonomy" id="2981993"/>
    <lineage>
        <taxon>Bacteria</taxon>
        <taxon>Pseudomonadati</taxon>
        <taxon>Bacteroidota</taxon>
        <taxon>Saprospiria</taxon>
        <taxon>Saprospirales</taxon>
        <taxon>Saprospiraceae</taxon>
        <taxon>Candidatus Defluviibacterium</taxon>
    </lineage>
</organism>
<dbReference type="PANTHER" id="PTHR46580">
    <property type="entry name" value="SENSOR KINASE-RELATED"/>
    <property type="match status" value="1"/>
</dbReference>
<comment type="caution">
    <text evidence="2">The sequence shown here is derived from an EMBL/GenBank/DDBJ whole genome shotgun (WGS) entry which is preliminary data.</text>
</comment>